<dbReference type="InterPro" id="IPR036397">
    <property type="entry name" value="RNaseH_sf"/>
</dbReference>
<dbReference type="EMBL" id="CP092875">
    <property type="protein sequence ID" value="UYV75650.1"/>
    <property type="molecule type" value="Genomic_DNA"/>
</dbReference>
<protein>
    <submittedName>
        <fullName evidence="1">Uncharacterized protein</fullName>
    </submittedName>
</protein>
<dbReference type="InterPro" id="IPR043128">
    <property type="entry name" value="Rev_trsase/Diguanyl_cyclase"/>
</dbReference>
<dbReference type="PANTHER" id="PTHR37984">
    <property type="entry name" value="PROTEIN CBG26694"/>
    <property type="match status" value="1"/>
</dbReference>
<dbReference type="SUPFAM" id="SSF56672">
    <property type="entry name" value="DNA/RNA polymerases"/>
    <property type="match status" value="1"/>
</dbReference>
<proteinExistence type="predicted"/>
<evidence type="ECO:0000313" key="1">
    <source>
        <dbReference type="EMBL" id="UYV75650.1"/>
    </source>
</evidence>
<feature type="non-terminal residue" evidence="1">
    <location>
        <position position="1"/>
    </location>
</feature>
<evidence type="ECO:0000313" key="2">
    <source>
        <dbReference type="Proteomes" id="UP001235939"/>
    </source>
</evidence>
<accession>A0ABY6L7B7</accession>
<dbReference type="InterPro" id="IPR043502">
    <property type="entry name" value="DNA/RNA_pol_sf"/>
</dbReference>
<dbReference type="Gene3D" id="3.30.70.270">
    <property type="match status" value="1"/>
</dbReference>
<keyword evidence="2" id="KW-1185">Reference proteome</keyword>
<organism evidence="1 2">
    <name type="scientific">Cordylochernes scorpioides</name>
    <dbReference type="NCBI Taxonomy" id="51811"/>
    <lineage>
        <taxon>Eukaryota</taxon>
        <taxon>Metazoa</taxon>
        <taxon>Ecdysozoa</taxon>
        <taxon>Arthropoda</taxon>
        <taxon>Chelicerata</taxon>
        <taxon>Arachnida</taxon>
        <taxon>Pseudoscorpiones</taxon>
        <taxon>Cheliferoidea</taxon>
        <taxon>Chernetidae</taxon>
        <taxon>Cordylochernes</taxon>
    </lineage>
</organism>
<reference evidence="1 2" key="1">
    <citation type="submission" date="2022-01" db="EMBL/GenBank/DDBJ databases">
        <title>A chromosomal length assembly of Cordylochernes scorpioides.</title>
        <authorList>
            <person name="Zeh D."/>
            <person name="Zeh J."/>
        </authorList>
    </citation>
    <scope>NUCLEOTIDE SEQUENCE [LARGE SCALE GENOMIC DNA]</scope>
    <source>
        <strain evidence="1">IN4F17</strain>
        <tissue evidence="1">Whole Body</tissue>
    </source>
</reference>
<gene>
    <name evidence="1" type="ORF">LAZ67_13000853</name>
</gene>
<name>A0ABY6L7B7_9ARAC</name>
<dbReference type="Proteomes" id="UP001235939">
    <property type="component" value="Chromosome 13"/>
</dbReference>
<dbReference type="Gene3D" id="3.30.420.10">
    <property type="entry name" value="Ribonuclease H-like superfamily/Ribonuclease H"/>
    <property type="match status" value="2"/>
</dbReference>
<dbReference type="PANTHER" id="PTHR37984:SF9">
    <property type="entry name" value="INTEGRASE CATALYTIC DOMAIN-CONTAINING PROTEIN"/>
    <property type="match status" value="1"/>
</dbReference>
<dbReference type="Gene3D" id="3.10.10.10">
    <property type="entry name" value="HIV Type 1 Reverse Transcriptase, subunit A, domain 1"/>
    <property type="match status" value="1"/>
</dbReference>
<dbReference type="InterPro" id="IPR050951">
    <property type="entry name" value="Retrovirus_Pol_polyprotein"/>
</dbReference>
<sequence length="484" mass="54910">MAVTSRTVEKPNQSITHYPVSARTIRRGLQQSGLSERCPLLCLPLTQNHRRLHRQCCDKKGCGRQNGMKLSLLTNHDSLCNTTIVGFESGHRGERMLNSCVMHRHTGPVPGIMVWGGIGYHSRTPLISIAGTLNSQRYVSEVLEPVVLPYLQGLLTVIFQQDNARPHVARIVQRFLTNEQKLCRLATCEDMLEMTRTDPEWKDKIITGYETWVYGYDPETKHQSPEWRCQAVLKGSEPWIETLKLDNIAIKMKLDTGADVIAIPLHIFKKKCKHRELRPANRTLREFFGQILKCAGMFTGKLKYGDVDIEEPIYVTYQMRETLLSGNACVKLKLLVRLNSLKAATFSSVNVKREFPKHFVGIGKVGEPYKIKLKMDAQPFAIHTPRRVPIPLMEKLKTRLSELQNMDIVQPVQEATEWCAPTVIASKTNGDIRLCVDLSKLNIGIERETHPMPVVEHMLGQLGEAKFFSKLDANSGFHQIPLIE</sequence>